<feature type="non-terminal residue" evidence="2">
    <location>
        <position position="136"/>
    </location>
</feature>
<dbReference type="AlphaFoldDB" id="V5I874"/>
<protein>
    <recommendedName>
        <fullName evidence="1">DUF4817 domain-containing protein</fullName>
    </recommendedName>
</protein>
<accession>V5I874</accession>
<organism evidence="2">
    <name type="scientific">Anoplophora glabripennis</name>
    <name type="common">Asian longhorn beetle</name>
    <name type="synonym">Anoplophora nobilis</name>
    <dbReference type="NCBI Taxonomy" id="217634"/>
    <lineage>
        <taxon>Eukaryota</taxon>
        <taxon>Metazoa</taxon>
        <taxon>Ecdysozoa</taxon>
        <taxon>Arthropoda</taxon>
        <taxon>Hexapoda</taxon>
        <taxon>Insecta</taxon>
        <taxon>Pterygota</taxon>
        <taxon>Neoptera</taxon>
        <taxon>Endopterygota</taxon>
        <taxon>Coleoptera</taxon>
        <taxon>Polyphaga</taxon>
        <taxon>Cucujiformia</taxon>
        <taxon>Chrysomeloidea</taxon>
        <taxon>Cerambycidae</taxon>
        <taxon>Lamiinae</taxon>
        <taxon>Lamiini</taxon>
        <taxon>Anoplophora</taxon>
    </lineage>
</organism>
<name>V5I874_ANOGL</name>
<proteinExistence type="predicted"/>
<reference evidence="2" key="1">
    <citation type="submission" date="2013-07" db="EMBL/GenBank/DDBJ databases">
        <title>Midgut Transcriptome Profiling of Anoplphora glabripennis, a Lignocellulose Degrading, Wood-Boring Cerambycid.</title>
        <authorList>
            <person name="Scully E.D."/>
            <person name="Hoover K."/>
            <person name="Carlson J.E."/>
            <person name="Tien M."/>
            <person name="Geib S.M."/>
        </authorList>
    </citation>
    <scope>NUCLEOTIDE SEQUENCE</scope>
</reference>
<evidence type="ECO:0000259" key="1">
    <source>
        <dbReference type="Pfam" id="PF16087"/>
    </source>
</evidence>
<sequence length="136" mass="15699">MVNFTIGELADMHFTYGVADGNAFEARRIYQERYPNRVLPDPRTFSGIHRRLHETGNLKVDHSAKGVPETVRTPELEEGILHEIEENPETSTRKIAATFNVSHVLVWKILIENLLYPCHIERVQALLPRDFPLRIN</sequence>
<dbReference type="PANTHER" id="PTHR47326">
    <property type="entry name" value="TRANSPOSABLE ELEMENT TC3 TRANSPOSASE-LIKE PROTEIN"/>
    <property type="match status" value="1"/>
</dbReference>
<dbReference type="PANTHER" id="PTHR47326:SF1">
    <property type="entry name" value="HTH PSQ-TYPE DOMAIN-CONTAINING PROTEIN"/>
    <property type="match status" value="1"/>
</dbReference>
<feature type="domain" description="DUF4817" evidence="1">
    <location>
        <begin position="10"/>
        <end position="58"/>
    </location>
</feature>
<dbReference type="Pfam" id="PF16087">
    <property type="entry name" value="DUF4817"/>
    <property type="match status" value="1"/>
</dbReference>
<dbReference type="InterPro" id="IPR032135">
    <property type="entry name" value="DUF4817"/>
</dbReference>
<evidence type="ECO:0000313" key="2">
    <source>
        <dbReference type="EMBL" id="JAB63286.1"/>
    </source>
</evidence>
<dbReference type="EMBL" id="GALX01005180">
    <property type="protein sequence ID" value="JAB63286.1"/>
    <property type="molecule type" value="Transcribed_RNA"/>
</dbReference>